<reference evidence="2" key="1">
    <citation type="submission" date="2023-03" db="EMBL/GenBank/DDBJ databases">
        <title>Massive genome expansion in bonnet fungi (Mycena s.s.) driven by repeated elements and novel gene families across ecological guilds.</title>
        <authorList>
            <consortium name="Lawrence Berkeley National Laboratory"/>
            <person name="Harder C.B."/>
            <person name="Miyauchi S."/>
            <person name="Viragh M."/>
            <person name="Kuo A."/>
            <person name="Thoen E."/>
            <person name="Andreopoulos B."/>
            <person name="Lu D."/>
            <person name="Skrede I."/>
            <person name="Drula E."/>
            <person name="Henrissat B."/>
            <person name="Morin E."/>
            <person name="Kohler A."/>
            <person name="Barry K."/>
            <person name="LaButti K."/>
            <person name="Morin E."/>
            <person name="Salamov A."/>
            <person name="Lipzen A."/>
            <person name="Mereny Z."/>
            <person name="Hegedus B."/>
            <person name="Baldrian P."/>
            <person name="Stursova M."/>
            <person name="Weitz H."/>
            <person name="Taylor A."/>
            <person name="Grigoriev I.V."/>
            <person name="Nagy L.G."/>
            <person name="Martin F."/>
            <person name="Kauserud H."/>
        </authorList>
    </citation>
    <scope>NUCLEOTIDE SEQUENCE</scope>
    <source>
        <strain evidence="2">CBHHK182m</strain>
    </source>
</reference>
<keyword evidence="3" id="KW-1185">Reference proteome</keyword>
<dbReference type="AlphaFoldDB" id="A0AAD7H0Q2"/>
<dbReference type="SUPFAM" id="SSF55658">
    <property type="entry name" value="L9 N-domain-like"/>
    <property type="match status" value="1"/>
</dbReference>
<feature type="domain" description="Ribonuclease H1 N-terminal" evidence="1">
    <location>
        <begin position="126"/>
        <end position="167"/>
    </location>
</feature>
<gene>
    <name evidence="2" type="ORF">B0H16DRAFT_1745866</name>
</gene>
<dbReference type="Gene3D" id="3.40.970.10">
    <property type="entry name" value="Ribonuclease H1, N-terminal domain"/>
    <property type="match status" value="1"/>
</dbReference>
<sequence>MTNQPRAQAAATVPATLVPSMGVLCVPLAFVVPVAQFSVSGLPVCACGTHVAPADKEPKEKAAKADKMDAAAPAAAATRTPGGAGLPAALVSLLRGADGPFLANEVFSVPPSQPLDPIEEEVPAPKWYAITRGRFVGVVDQYALAETAISGVGGSAHKSHSTQSLALDAFNRALTWGGVQVI</sequence>
<comment type="caution">
    <text evidence="2">The sequence shown here is derived from an EMBL/GenBank/DDBJ whole genome shotgun (WGS) entry which is preliminary data.</text>
</comment>
<protein>
    <recommendedName>
        <fullName evidence="1">Ribonuclease H1 N-terminal domain-containing protein</fullName>
    </recommendedName>
</protein>
<organism evidence="2 3">
    <name type="scientific">Mycena metata</name>
    <dbReference type="NCBI Taxonomy" id="1033252"/>
    <lineage>
        <taxon>Eukaryota</taxon>
        <taxon>Fungi</taxon>
        <taxon>Dikarya</taxon>
        <taxon>Basidiomycota</taxon>
        <taxon>Agaricomycotina</taxon>
        <taxon>Agaricomycetes</taxon>
        <taxon>Agaricomycetidae</taxon>
        <taxon>Agaricales</taxon>
        <taxon>Marasmiineae</taxon>
        <taxon>Mycenaceae</taxon>
        <taxon>Mycena</taxon>
    </lineage>
</organism>
<accession>A0AAD7H0Q2</accession>
<name>A0AAD7H0Q2_9AGAR</name>
<evidence type="ECO:0000313" key="3">
    <source>
        <dbReference type="Proteomes" id="UP001215598"/>
    </source>
</evidence>
<dbReference type="InterPro" id="IPR009027">
    <property type="entry name" value="Ribosomal_bL9/RNase_H1_N"/>
</dbReference>
<dbReference type="Pfam" id="PF01693">
    <property type="entry name" value="Cauli_VI"/>
    <property type="match status" value="1"/>
</dbReference>
<dbReference type="Proteomes" id="UP001215598">
    <property type="component" value="Unassembled WGS sequence"/>
</dbReference>
<dbReference type="EMBL" id="JARKIB010000420">
    <property type="protein sequence ID" value="KAJ7709326.1"/>
    <property type="molecule type" value="Genomic_DNA"/>
</dbReference>
<proteinExistence type="predicted"/>
<evidence type="ECO:0000259" key="1">
    <source>
        <dbReference type="Pfam" id="PF01693"/>
    </source>
</evidence>
<dbReference type="InterPro" id="IPR011320">
    <property type="entry name" value="RNase_H1_N"/>
</dbReference>
<dbReference type="InterPro" id="IPR037056">
    <property type="entry name" value="RNase_H1_N_sf"/>
</dbReference>
<evidence type="ECO:0000313" key="2">
    <source>
        <dbReference type="EMBL" id="KAJ7709326.1"/>
    </source>
</evidence>